<keyword evidence="2" id="KW-1185">Reference proteome</keyword>
<evidence type="ECO:0000313" key="2">
    <source>
        <dbReference type="Proteomes" id="UP000560658"/>
    </source>
</evidence>
<name>A0A840D0C6_9BACE</name>
<protein>
    <submittedName>
        <fullName evidence="1">Uncharacterized protein</fullName>
    </submittedName>
</protein>
<proteinExistence type="predicted"/>
<accession>A0A840D0C6</accession>
<organism evidence="1 2">
    <name type="scientific">Bacteroides reticulotermitis</name>
    <dbReference type="NCBI Taxonomy" id="1133319"/>
    <lineage>
        <taxon>Bacteria</taxon>
        <taxon>Pseudomonadati</taxon>
        <taxon>Bacteroidota</taxon>
        <taxon>Bacteroidia</taxon>
        <taxon>Bacteroidales</taxon>
        <taxon>Bacteroidaceae</taxon>
        <taxon>Bacteroides</taxon>
    </lineage>
</organism>
<gene>
    <name evidence="1" type="ORF">GGR06_003710</name>
</gene>
<dbReference type="EMBL" id="JACIER010000019">
    <property type="protein sequence ID" value="MBB4045887.1"/>
    <property type="molecule type" value="Genomic_DNA"/>
</dbReference>
<reference evidence="1" key="1">
    <citation type="submission" date="2020-08" db="EMBL/GenBank/DDBJ databases">
        <title>Genomic Encyclopedia of Type Strains, Phase IV (KMG-IV): sequencing the most valuable type-strain genomes for metagenomic binning, comparative biology and taxonomic classification.</title>
        <authorList>
            <person name="Goeker M."/>
        </authorList>
    </citation>
    <scope>NUCLEOTIDE SEQUENCE [LARGE SCALE GENOMIC DNA]</scope>
    <source>
        <strain evidence="1">DSM 105720</strain>
    </source>
</reference>
<dbReference type="RefSeq" id="WP_044164466.1">
    <property type="nucleotide sequence ID" value="NZ_JACIER010000019.1"/>
</dbReference>
<dbReference type="Proteomes" id="UP000560658">
    <property type="component" value="Unassembled WGS sequence"/>
</dbReference>
<dbReference type="AlphaFoldDB" id="A0A840D0C6"/>
<comment type="caution">
    <text evidence="1">The sequence shown here is derived from an EMBL/GenBank/DDBJ whole genome shotgun (WGS) entry which is preliminary data.</text>
</comment>
<evidence type="ECO:0000313" key="1">
    <source>
        <dbReference type="EMBL" id="MBB4045887.1"/>
    </source>
</evidence>
<sequence length="137" mass="16036">MEFRASFCDPFQSRIIELGKINESEIINKFQSILWRDYLDRMSKANESEIYYSPSLEIENKANRHGLSISAVDDEKGGVTYYVFFKRPKLVKKFFGLVKTLDNDYLTESTDLTEDDVVQCLTALINNDLDYLERKIR</sequence>